<dbReference type="EMBL" id="DVOT01000257">
    <property type="protein sequence ID" value="HIV29158.1"/>
    <property type="molecule type" value="Genomic_DNA"/>
</dbReference>
<dbReference type="Pfam" id="PF00480">
    <property type="entry name" value="ROK"/>
    <property type="match status" value="1"/>
</dbReference>
<organism evidence="4 5">
    <name type="scientific">Candidatus Ornithocaccomicrobium faecavium</name>
    <dbReference type="NCBI Taxonomy" id="2840890"/>
    <lineage>
        <taxon>Bacteria</taxon>
        <taxon>Bacillati</taxon>
        <taxon>Bacillota</taxon>
        <taxon>Clostridia</taxon>
        <taxon>Candidatus Ornithocaccomicrobium</taxon>
    </lineage>
</organism>
<reference evidence="4" key="1">
    <citation type="submission" date="2020-10" db="EMBL/GenBank/DDBJ databases">
        <authorList>
            <person name="Gilroy R."/>
        </authorList>
    </citation>
    <scope>NUCLEOTIDE SEQUENCE</scope>
    <source>
        <strain evidence="4">CHK183-6373</strain>
    </source>
</reference>
<dbReference type="SUPFAM" id="SSF53067">
    <property type="entry name" value="Actin-like ATPase domain"/>
    <property type="match status" value="1"/>
</dbReference>
<evidence type="ECO:0000313" key="5">
    <source>
        <dbReference type="Proteomes" id="UP000886884"/>
    </source>
</evidence>
<dbReference type="GO" id="GO:0042732">
    <property type="term" value="P:D-xylose metabolic process"/>
    <property type="evidence" value="ECO:0007669"/>
    <property type="project" value="UniProtKB-KW"/>
</dbReference>
<evidence type="ECO:0000313" key="4">
    <source>
        <dbReference type="EMBL" id="HIV29158.1"/>
    </source>
</evidence>
<dbReference type="PANTHER" id="PTHR18964">
    <property type="entry name" value="ROK (REPRESSOR, ORF, KINASE) FAMILY"/>
    <property type="match status" value="1"/>
</dbReference>
<dbReference type="InterPro" id="IPR000600">
    <property type="entry name" value="ROK"/>
</dbReference>
<dbReference type="InterPro" id="IPR043129">
    <property type="entry name" value="ATPase_NBD"/>
</dbReference>
<protein>
    <submittedName>
        <fullName evidence="4">ROK family transcriptional regulator</fullName>
    </submittedName>
</protein>
<dbReference type="AlphaFoldDB" id="A0A9D1TED7"/>
<proteinExistence type="inferred from homology"/>
<evidence type="ECO:0000256" key="1">
    <source>
        <dbReference type="ARBA" id="ARBA00002486"/>
    </source>
</evidence>
<dbReference type="CDD" id="cd23763">
    <property type="entry name" value="ASKHA_ATPase_ROK"/>
    <property type="match status" value="1"/>
</dbReference>
<name>A0A9D1TED7_9FIRM</name>
<dbReference type="SUPFAM" id="SSF46785">
    <property type="entry name" value="Winged helix' DNA-binding domain"/>
    <property type="match status" value="1"/>
</dbReference>
<keyword evidence="3" id="KW-0119">Carbohydrate metabolism</keyword>
<keyword evidence="3" id="KW-0859">Xylose metabolism</keyword>
<dbReference type="InterPro" id="IPR036388">
    <property type="entry name" value="WH-like_DNA-bd_sf"/>
</dbReference>
<comment type="similarity">
    <text evidence="2">Belongs to the ROK (NagC/XylR) family.</text>
</comment>
<feature type="non-terminal residue" evidence="4">
    <location>
        <position position="303"/>
    </location>
</feature>
<accession>A0A9D1TED7</accession>
<dbReference type="InterPro" id="IPR036390">
    <property type="entry name" value="WH_DNA-bd_sf"/>
</dbReference>
<evidence type="ECO:0000256" key="2">
    <source>
        <dbReference type="ARBA" id="ARBA00006479"/>
    </source>
</evidence>
<gene>
    <name evidence="4" type="ORF">IAA64_14445</name>
</gene>
<reference evidence="4" key="2">
    <citation type="journal article" date="2021" name="PeerJ">
        <title>Extensive microbial diversity within the chicken gut microbiome revealed by metagenomics and culture.</title>
        <authorList>
            <person name="Gilroy R."/>
            <person name="Ravi A."/>
            <person name="Getino M."/>
            <person name="Pursley I."/>
            <person name="Horton D.L."/>
            <person name="Alikhan N.F."/>
            <person name="Baker D."/>
            <person name="Gharbi K."/>
            <person name="Hall N."/>
            <person name="Watson M."/>
            <person name="Adriaenssens E.M."/>
            <person name="Foster-Nyarko E."/>
            <person name="Jarju S."/>
            <person name="Secka A."/>
            <person name="Antonio M."/>
            <person name="Oren A."/>
            <person name="Chaudhuri R.R."/>
            <person name="La Ragione R."/>
            <person name="Hildebrand F."/>
            <person name="Pallen M.J."/>
        </authorList>
    </citation>
    <scope>NUCLEOTIDE SEQUENCE</scope>
    <source>
        <strain evidence="4">CHK183-6373</strain>
    </source>
</reference>
<comment type="function">
    <text evidence="1">Transcriptional repressor of xylose-utilizing enzymes.</text>
</comment>
<dbReference type="Gene3D" id="3.30.420.40">
    <property type="match status" value="2"/>
</dbReference>
<evidence type="ECO:0000256" key="3">
    <source>
        <dbReference type="ARBA" id="ARBA00022629"/>
    </source>
</evidence>
<dbReference type="Pfam" id="PF13412">
    <property type="entry name" value="HTH_24"/>
    <property type="match status" value="1"/>
</dbReference>
<comment type="caution">
    <text evidence="4">The sequence shown here is derived from an EMBL/GenBank/DDBJ whole genome shotgun (WGS) entry which is preliminary data.</text>
</comment>
<dbReference type="Proteomes" id="UP000886884">
    <property type="component" value="Unassembled WGS sequence"/>
</dbReference>
<dbReference type="Gene3D" id="1.10.10.10">
    <property type="entry name" value="Winged helix-like DNA-binding domain superfamily/Winged helix DNA-binding domain"/>
    <property type="match status" value="1"/>
</dbReference>
<dbReference type="PANTHER" id="PTHR18964:SF149">
    <property type="entry name" value="BIFUNCTIONAL UDP-N-ACETYLGLUCOSAMINE 2-EPIMERASE_N-ACETYLMANNOSAMINE KINASE"/>
    <property type="match status" value="1"/>
</dbReference>
<sequence>MGPIRIRDQSYIKQKNIESILGVLEACQPISRAEISRLTDMSPASITRIVNALLSLGLVSEGSVALSAGRGRRAINLRIRPDGMHTLGVCMESGRVRLGVMDFAGNLAACQETRLPAPPASPEEAANVARTLFASLGPASQWPSLAAVGVSVPGMVDNESGHVSRSDELGWTDVSLTQPFAQAFGLPAWAENDVKACLVGERAVRGIPEEEDVAYLLVGTGLGLAISAGGRILRGAGNAAGEIHGLPFGDGTLSDYLVERNLLRRARETAPAVRSLEDIVHACEQGADWAVTLMDSALAAMRV</sequence>